<dbReference type="Proteomes" id="UP000198519">
    <property type="component" value="Unassembled WGS sequence"/>
</dbReference>
<dbReference type="Pfam" id="PF00497">
    <property type="entry name" value="SBP_bac_3"/>
    <property type="match status" value="1"/>
</dbReference>
<dbReference type="SUPFAM" id="SSF53850">
    <property type="entry name" value="Periplasmic binding protein-like II"/>
    <property type="match status" value="1"/>
</dbReference>
<protein>
    <submittedName>
        <fullName evidence="5">Amino acid ABC transporter substrate-binding protein, PAAT family (TC 3.A.1.3.-)</fullName>
    </submittedName>
</protein>
<proteinExistence type="inferred from homology"/>
<dbReference type="EMBL" id="FOUE01000002">
    <property type="protein sequence ID" value="SFM21025.1"/>
    <property type="molecule type" value="Genomic_DNA"/>
</dbReference>
<dbReference type="PANTHER" id="PTHR35936:SF6">
    <property type="entry name" value="AMINO ACID ABC TRANSPORTER SUBSTRATE-BINDING PAAT FAMILY PROTEIN"/>
    <property type="match status" value="1"/>
</dbReference>
<dbReference type="AlphaFoldDB" id="A0A1I4P007"/>
<keyword evidence="6" id="KW-1185">Reference proteome</keyword>
<comment type="similarity">
    <text evidence="1">Belongs to the bacterial solute-binding protein 3 family.</text>
</comment>
<sequence length="259" mass="29399">MPTSTLRTLAALLLLAVLLLTPTWLSANTNGEAGVDALRLNVSPRGYPPYLIVDNDRVSGIVWDVINRISSQLEIPVETARIPRKRVDGMILSGYINATPRAIEWTDNPDHFLFTDTIVPVEEVFFHPVASEFVFNNIDDLKAKVFVTHLGYQYPYLDELFENGLAKRFDVADDLDLFRYLLDSQRFDAAISDRLVGQWLIRNHPQIGGYLTSTERSISNFGLRLMVRKDMGDFVECFNEALAELKTSGELDKILARYR</sequence>
<evidence type="ECO:0000256" key="2">
    <source>
        <dbReference type="ARBA" id="ARBA00022729"/>
    </source>
</evidence>
<dbReference type="OrthoDB" id="8771774at2"/>
<name>A0A1I4P007_9GAMM</name>
<accession>A0A1I4P007</accession>
<keyword evidence="2 3" id="KW-0732">Signal</keyword>
<dbReference type="InterPro" id="IPR001638">
    <property type="entry name" value="Solute-binding_3/MltF_N"/>
</dbReference>
<evidence type="ECO:0000259" key="4">
    <source>
        <dbReference type="SMART" id="SM00062"/>
    </source>
</evidence>
<reference evidence="6" key="1">
    <citation type="submission" date="2016-10" db="EMBL/GenBank/DDBJ databases">
        <authorList>
            <person name="Varghese N."/>
            <person name="Submissions S."/>
        </authorList>
    </citation>
    <scope>NUCLEOTIDE SEQUENCE [LARGE SCALE GENOMIC DNA]</scope>
    <source>
        <strain evidence="6">CGMCC 1.7061</strain>
    </source>
</reference>
<feature type="chain" id="PRO_5011659030" evidence="3">
    <location>
        <begin position="28"/>
        <end position="259"/>
    </location>
</feature>
<evidence type="ECO:0000256" key="3">
    <source>
        <dbReference type="SAM" id="SignalP"/>
    </source>
</evidence>
<dbReference type="STRING" id="488535.SAMN04487963_1726"/>
<feature type="domain" description="Solute-binding protein family 3/N-terminal" evidence="4">
    <location>
        <begin position="39"/>
        <end position="259"/>
    </location>
</feature>
<feature type="signal peptide" evidence="3">
    <location>
        <begin position="1"/>
        <end position="27"/>
    </location>
</feature>
<dbReference type="RefSeq" id="WP_092021587.1">
    <property type="nucleotide sequence ID" value="NZ_FOUE01000002.1"/>
</dbReference>
<gene>
    <name evidence="5" type="ORF">SAMN04487963_1726</name>
</gene>
<evidence type="ECO:0000313" key="5">
    <source>
        <dbReference type="EMBL" id="SFM21025.1"/>
    </source>
</evidence>
<evidence type="ECO:0000313" key="6">
    <source>
        <dbReference type="Proteomes" id="UP000198519"/>
    </source>
</evidence>
<organism evidence="5 6">
    <name type="scientific">Marinobacter zhejiangensis</name>
    <dbReference type="NCBI Taxonomy" id="488535"/>
    <lineage>
        <taxon>Bacteria</taxon>
        <taxon>Pseudomonadati</taxon>
        <taxon>Pseudomonadota</taxon>
        <taxon>Gammaproteobacteria</taxon>
        <taxon>Pseudomonadales</taxon>
        <taxon>Marinobacteraceae</taxon>
        <taxon>Marinobacter</taxon>
    </lineage>
</organism>
<evidence type="ECO:0000256" key="1">
    <source>
        <dbReference type="ARBA" id="ARBA00010333"/>
    </source>
</evidence>
<dbReference type="Gene3D" id="3.40.190.10">
    <property type="entry name" value="Periplasmic binding protein-like II"/>
    <property type="match status" value="2"/>
</dbReference>
<dbReference type="PANTHER" id="PTHR35936">
    <property type="entry name" value="MEMBRANE-BOUND LYTIC MUREIN TRANSGLYCOSYLASE F"/>
    <property type="match status" value="1"/>
</dbReference>
<dbReference type="SMART" id="SM00062">
    <property type="entry name" value="PBPb"/>
    <property type="match status" value="1"/>
</dbReference>